<dbReference type="OrthoDB" id="5234250at2759"/>
<keyword evidence="1" id="KW-1133">Transmembrane helix</keyword>
<feature type="transmembrane region" description="Helical" evidence="1">
    <location>
        <begin position="286"/>
        <end position="307"/>
    </location>
</feature>
<feature type="transmembrane region" description="Helical" evidence="1">
    <location>
        <begin position="26"/>
        <end position="44"/>
    </location>
</feature>
<keyword evidence="3" id="KW-1185">Reference proteome</keyword>
<feature type="transmembrane region" description="Helical" evidence="1">
    <location>
        <begin position="191"/>
        <end position="208"/>
    </location>
</feature>
<evidence type="ECO:0000256" key="1">
    <source>
        <dbReference type="SAM" id="Phobius"/>
    </source>
</evidence>
<feature type="transmembrane region" description="Helical" evidence="1">
    <location>
        <begin position="117"/>
        <end position="137"/>
    </location>
</feature>
<evidence type="ECO:0000313" key="3">
    <source>
        <dbReference type="Proteomes" id="UP000182658"/>
    </source>
</evidence>
<gene>
    <name evidence="2" type="ORF">CONLIGDRAFT_683130</name>
</gene>
<dbReference type="AlphaFoldDB" id="A0A1J7JEL4"/>
<organism evidence="2 3">
    <name type="scientific">Coniochaeta ligniaria NRRL 30616</name>
    <dbReference type="NCBI Taxonomy" id="1408157"/>
    <lineage>
        <taxon>Eukaryota</taxon>
        <taxon>Fungi</taxon>
        <taxon>Dikarya</taxon>
        <taxon>Ascomycota</taxon>
        <taxon>Pezizomycotina</taxon>
        <taxon>Sordariomycetes</taxon>
        <taxon>Sordariomycetidae</taxon>
        <taxon>Coniochaetales</taxon>
        <taxon>Coniochaetaceae</taxon>
        <taxon>Coniochaeta</taxon>
    </lineage>
</organism>
<feature type="transmembrane region" description="Helical" evidence="1">
    <location>
        <begin position="83"/>
        <end position="105"/>
    </location>
</feature>
<sequence length="330" mass="35415">MASHTSAVRQLCVAPLSSPYSLLPRAHTYVLVTALIVPLPRGWLFRAALAAFTTRTAIFAIDAAVILHSVSGMATAITEPVPMDAVVVLEILGLAVIVACWLLLASSRAGESSARPLIRVWATLVTIGSILAFVSVAKLGTLVAAGDPDTTMAHEDCEGIWMDELDVFGAAENVIVLGLTGWKFAWLEHRVGVPSLLFTAIALLGISAPKKRRATARRVDMEHNPHEISVDEHSALQSQLHPIKKVFEVLLWLVVPAMAILLIVSTEQYLLTMSSHIPSVEKMSSVGQWGVWAATGAVLVATLINAVREKMGLQKEGMKPVGDKSDTVII</sequence>
<evidence type="ECO:0000313" key="2">
    <source>
        <dbReference type="EMBL" id="OIW28136.1"/>
    </source>
</evidence>
<proteinExistence type="predicted"/>
<reference evidence="2 3" key="1">
    <citation type="submission" date="2016-10" db="EMBL/GenBank/DDBJ databases">
        <title>Draft genome sequence of Coniochaeta ligniaria NRRL30616, a lignocellulolytic fungus for bioabatement of inhibitors in plant biomass hydrolysates.</title>
        <authorList>
            <consortium name="DOE Joint Genome Institute"/>
            <person name="Jimenez D.J."/>
            <person name="Hector R.E."/>
            <person name="Riley R."/>
            <person name="Sun H."/>
            <person name="Grigoriev I.V."/>
            <person name="Van Elsas J.D."/>
            <person name="Nichols N.N."/>
        </authorList>
    </citation>
    <scope>NUCLEOTIDE SEQUENCE [LARGE SCALE GENOMIC DNA]</scope>
    <source>
        <strain evidence="2 3">NRRL 30616</strain>
    </source>
</reference>
<dbReference type="EMBL" id="KV875099">
    <property type="protein sequence ID" value="OIW28136.1"/>
    <property type="molecule type" value="Genomic_DNA"/>
</dbReference>
<feature type="transmembrane region" description="Helical" evidence="1">
    <location>
        <begin position="56"/>
        <end position="77"/>
    </location>
</feature>
<feature type="transmembrane region" description="Helical" evidence="1">
    <location>
        <begin position="246"/>
        <end position="266"/>
    </location>
</feature>
<keyword evidence="1" id="KW-0812">Transmembrane</keyword>
<dbReference type="Proteomes" id="UP000182658">
    <property type="component" value="Unassembled WGS sequence"/>
</dbReference>
<accession>A0A1J7JEL4</accession>
<keyword evidence="1" id="KW-0472">Membrane</keyword>
<name>A0A1J7JEL4_9PEZI</name>
<dbReference type="InParanoid" id="A0A1J7JEL4"/>
<protein>
    <submittedName>
        <fullName evidence="2">Uncharacterized protein</fullName>
    </submittedName>
</protein>